<reference evidence="3" key="1">
    <citation type="submission" date="2016-11" db="UniProtKB">
        <authorList>
            <consortium name="WormBaseParasite"/>
        </authorList>
    </citation>
    <scope>IDENTIFICATION</scope>
</reference>
<sequence>MYARAQFLVLLLYCLYIRICLFGKIIALIINLNLILASCKENYCCLFTIPRITSGRKFALFP</sequence>
<proteinExistence type="predicted"/>
<evidence type="ECO:0000313" key="2">
    <source>
        <dbReference type="Proteomes" id="UP000095283"/>
    </source>
</evidence>
<dbReference type="WBParaSite" id="Hba_00242">
    <property type="protein sequence ID" value="Hba_00242"/>
    <property type="gene ID" value="Hba_00242"/>
</dbReference>
<keyword evidence="1" id="KW-0472">Membrane</keyword>
<accession>A0A1I7W6K7</accession>
<evidence type="ECO:0000256" key="1">
    <source>
        <dbReference type="SAM" id="Phobius"/>
    </source>
</evidence>
<evidence type="ECO:0000313" key="3">
    <source>
        <dbReference type="WBParaSite" id="Hba_00242"/>
    </source>
</evidence>
<keyword evidence="2" id="KW-1185">Reference proteome</keyword>
<name>A0A1I7W6K7_HETBA</name>
<protein>
    <submittedName>
        <fullName evidence="3">Secreted protein</fullName>
    </submittedName>
</protein>
<dbReference type="AlphaFoldDB" id="A0A1I7W6K7"/>
<feature type="transmembrane region" description="Helical" evidence="1">
    <location>
        <begin position="7"/>
        <end position="30"/>
    </location>
</feature>
<dbReference type="Proteomes" id="UP000095283">
    <property type="component" value="Unplaced"/>
</dbReference>
<keyword evidence="1" id="KW-0812">Transmembrane</keyword>
<keyword evidence="1" id="KW-1133">Transmembrane helix</keyword>
<organism evidence="2 3">
    <name type="scientific">Heterorhabditis bacteriophora</name>
    <name type="common">Entomopathogenic nematode worm</name>
    <dbReference type="NCBI Taxonomy" id="37862"/>
    <lineage>
        <taxon>Eukaryota</taxon>
        <taxon>Metazoa</taxon>
        <taxon>Ecdysozoa</taxon>
        <taxon>Nematoda</taxon>
        <taxon>Chromadorea</taxon>
        <taxon>Rhabditida</taxon>
        <taxon>Rhabditina</taxon>
        <taxon>Rhabditomorpha</taxon>
        <taxon>Strongyloidea</taxon>
        <taxon>Heterorhabditidae</taxon>
        <taxon>Heterorhabditis</taxon>
    </lineage>
</organism>